<dbReference type="PANTHER" id="PTHR30302:SF1">
    <property type="entry name" value="HYDROGENASE 2 MATURATION PROTEASE"/>
    <property type="match status" value="1"/>
</dbReference>
<dbReference type="SUPFAM" id="SSF53163">
    <property type="entry name" value="HybD-like"/>
    <property type="match status" value="1"/>
</dbReference>
<evidence type="ECO:0000256" key="2">
    <source>
        <dbReference type="ARBA" id="ARBA00022670"/>
    </source>
</evidence>
<accession>A0A644TG08</accession>
<dbReference type="NCBIfam" id="TIGR00072">
    <property type="entry name" value="hydrog_prot"/>
    <property type="match status" value="1"/>
</dbReference>
<evidence type="ECO:0000256" key="4">
    <source>
        <dbReference type="ARBA" id="ARBA00022801"/>
    </source>
</evidence>
<dbReference type="EMBL" id="VSSQ01000029">
    <property type="protein sequence ID" value="MPL65790.1"/>
    <property type="molecule type" value="Genomic_DNA"/>
</dbReference>
<keyword evidence="4 5" id="KW-0378">Hydrolase</keyword>
<comment type="similarity">
    <text evidence="1">Belongs to the peptidase A31 family.</text>
</comment>
<dbReference type="CDD" id="cd00518">
    <property type="entry name" value="H2MP"/>
    <property type="match status" value="1"/>
</dbReference>
<comment type="caution">
    <text evidence="5">The sequence shown here is derived from an EMBL/GenBank/DDBJ whole genome shotgun (WGS) entry which is preliminary data.</text>
</comment>
<proteinExistence type="inferred from homology"/>
<dbReference type="PRINTS" id="PR00446">
    <property type="entry name" value="HYDRGNUPTAKE"/>
</dbReference>
<evidence type="ECO:0000313" key="5">
    <source>
        <dbReference type="EMBL" id="MPL65790.1"/>
    </source>
</evidence>
<name>A0A644TG08_9ZZZZ</name>
<keyword evidence="3" id="KW-0064">Aspartyl protease</keyword>
<dbReference type="EC" id="3.4.23.-" evidence="5"/>
<organism evidence="5">
    <name type="scientific">bioreactor metagenome</name>
    <dbReference type="NCBI Taxonomy" id="1076179"/>
    <lineage>
        <taxon>unclassified sequences</taxon>
        <taxon>metagenomes</taxon>
        <taxon>ecological metagenomes</taxon>
    </lineage>
</organism>
<dbReference type="Pfam" id="PF01750">
    <property type="entry name" value="HycI"/>
    <property type="match status" value="1"/>
</dbReference>
<dbReference type="Gene3D" id="3.40.50.1450">
    <property type="entry name" value="HybD-like"/>
    <property type="match status" value="1"/>
</dbReference>
<keyword evidence="2 5" id="KW-0645">Protease</keyword>
<dbReference type="AlphaFoldDB" id="A0A644TG08"/>
<dbReference type="GO" id="GO:0016485">
    <property type="term" value="P:protein processing"/>
    <property type="evidence" value="ECO:0007669"/>
    <property type="project" value="TreeGrafter"/>
</dbReference>
<reference evidence="5" key="1">
    <citation type="submission" date="2019-08" db="EMBL/GenBank/DDBJ databases">
        <authorList>
            <person name="Kucharzyk K."/>
            <person name="Murdoch R.W."/>
            <person name="Higgins S."/>
            <person name="Loffler F."/>
        </authorList>
    </citation>
    <scope>NUCLEOTIDE SEQUENCE</scope>
</reference>
<dbReference type="GO" id="GO:0008047">
    <property type="term" value="F:enzyme activator activity"/>
    <property type="evidence" value="ECO:0007669"/>
    <property type="project" value="InterPro"/>
</dbReference>
<dbReference type="GO" id="GO:0004190">
    <property type="term" value="F:aspartic-type endopeptidase activity"/>
    <property type="evidence" value="ECO:0007669"/>
    <property type="project" value="UniProtKB-KW"/>
</dbReference>
<dbReference type="PANTHER" id="PTHR30302">
    <property type="entry name" value="HYDROGENASE 1 MATURATION PROTEASE"/>
    <property type="match status" value="1"/>
</dbReference>
<dbReference type="InterPro" id="IPR000671">
    <property type="entry name" value="Peptidase_A31"/>
</dbReference>
<evidence type="ECO:0000256" key="1">
    <source>
        <dbReference type="ARBA" id="ARBA00006814"/>
    </source>
</evidence>
<sequence length="152" mass="16302">MAKALIVGFGNLLMGDDGAGIHLIRKLAKQPLPAQVELLDGGVNSFAALTELRYAAQGIFIDTMIGGGVPGDIYRLTDGHLDNQSCSNALSVHEFSLIDSLRLFKQMGEVPSFIIYGIEPATIELGMELSPQVTLAVDKVIAKIMEDLNSIM</sequence>
<gene>
    <name evidence="5" type="primary">hybD_2</name>
    <name evidence="5" type="ORF">SDC9_11454</name>
</gene>
<evidence type="ECO:0000256" key="3">
    <source>
        <dbReference type="ARBA" id="ARBA00022750"/>
    </source>
</evidence>
<protein>
    <submittedName>
        <fullName evidence="5">Hydrogenase 2 maturation protease</fullName>
        <ecNumber evidence="5">3.4.23.-</ecNumber>
    </submittedName>
</protein>
<dbReference type="InterPro" id="IPR023430">
    <property type="entry name" value="Pept_HybD-like_dom_sf"/>
</dbReference>